<dbReference type="Gene3D" id="1.20.1440.60">
    <property type="entry name" value="23S rRNA-intervening sequence"/>
    <property type="match status" value="1"/>
</dbReference>
<protein>
    <recommendedName>
        <fullName evidence="3">Four helix bundle protein</fullName>
    </recommendedName>
</protein>
<dbReference type="InterPro" id="IPR036583">
    <property type="entry name" value="23S_rRNA_IVS_sf"/>
</dbReference>
<dbReference type="PANTHER" id="PTHR38471">
    <property type="entry name" value="FOUR HELIX BUNDLE PROTEIN"/>
    <property type="match status" value="1"/>
</dbReference>
<gene>
    <name evidence="1" type="ORF">AUK13_01590</name>
</gene>
<accession>A0A1J5F7G0</accession>
<dbReference type="Proteomes" id="UP000183922">
    <property type="component" value="Unassembled WGS sequence"/>
</dbReference>
<comment type="caution">
    <text evidence="1">The sequence shown here is derived from an EMBL/GenBank/DDBJ whole genome shotgun (WGS) entry which is preliminary data.</text>
</comment>
<sequence length="130" mass="15501">MDYLNIDTLKAYQLSRGHSKEAWEIYKHLKWQLQKAIGDQYLRSSDSVGANITEGYGRYHYLDKIKFYYNARGSLLESKHWLDLLFERHIITEERYNRIMNIYNNLAPALNGLIKSTYKQSDKKIKCPNY</sequence>
<dbReference type="EMBL" id="MNYR01000023">
    <property type="protein sequence ID" value="OIP56177.1"/>
    <property type="molecule type" value="Genomic_DNA"/>
</dbReference>
<dbReference type="NCBIfam" id="TIGR02436">
    <property type="entry name" value="four helix bundle protein"/>
    <property type="match status" value="1"/>
</dbReference>
<evidence type="ECO:0008006" key="3">
    <source>
        <dbReference type="Google" id="ProtNLM"/>
    </source>
</evidence>
<dbReference type="PANTHER" id="PTHR38471:SF2">
    <property type="entry name" value="FOUR HELIX BUNDLE PROTEIN"/>
    <property type="match status" value="1"/>
</dbReference>
<dbReference type="InterPro" id="IPR012657">
    <property type="entry name" value="23S_rRNA-intervening_sequence"/>
</dbReference>
<evidence type="ECO:0000313" key="1">
    <source>
        <dbReference type="EMBL" id="OIP56177.1"/>
    </source>
</evidence>
<name>A0A1J5F7G0_9BACT</name>
<evidence type="ECO:0000313" key="2">
    <source>
        <dbReference type="Proteomes" id="UP000183922"/>
    </source>
</evidence>
<dbReference type="AlphaFoldDB" id="A0A1J5F7G0"/>
<dbReference type="Pfam" id="PF05635">
    <property type="entry name" value="23S_rRNA_IVP"/>
    <property type="match status" value="1"/>
</dbReference>
<proteinExistence type="predicted"/>
<dbReference type="STRING" id="1805236.AUK13_01590"/>
<reference evidence="1 2" key="1">
    <citation type="journal article" date="2016" name="Environ. Microbiol.">
        <title>Genomic resolution of a cold subsurface aquifer community provides metabolic insights for novel microbes adapted to high CO concentrations.</title>
        <authorList>
            <person name="Probst A.J."/>
            <person name="Castelle C.J."/>
            <person name="Singh A."/>
            <person name="Brown C.T."/>
            <person name="Anantharaman K."/>
            <person name="Sharon I."/>
            <person name="Hug L.A."/>
            <person name="Burstein D."/>
            <person name="Emerson J.B."/>
            <person name="Thomas B.C."/>
            <person name="Banfield J.F."/>
        </authorList>
    </citation>
    <scope>NUCLEOTIDE SEQUENCE [LARGE SCALE GENOMIC DNA]</scope>
    <source>
        <strain evidence="1">CG2_30_39_24</strain>
    </source>
</reference>
<dbReference type="SUPFAM" id="SSF158446">
    <property type="entry name" value="IVS-encoded protein-like"/>
    <property type="match status" value="1"/>
</dbReference>
<organism evidence="1 2">
    <name type="scientific">Candidatus Kuenenbacteria bacterium CG2_30_39_24</name>
    <dbReference type="NCBI Taxonomy" id="1805236"/>
    <lineage>
        <taxon>Bacteria</taxon>
        <taxon>Candidatus Kueneniibacteriota</taxon>
    </lineage>
</organism>